<dbReference type="Proteomes" id="UP000271870">
    <property type="component" value="Unassembled WGS sequence"/>
</dbReference>
<protein>
    <submittedName>
        <fullName evidence="1">Uncharacterized protein</fullName>
    </submittedName>
</protein>
<gene>
    <name evidence="1" type="ORF">EFS38_19480</name>
</gene>
<sequence length="87" mass="9307">MSKIVLAQSRNRGRVVSALQDEKKRNQGMELVNKDDVVSCGWRADKAAGAPAGITARPSPAANKNEINISIAASVAAQQEPQHHIFS</sequence>
<evidence type="ECO:0000313" key="2">
    <source>
        <dbReference type="Proteomes" id="UP000271870"/>
    </source>
</evidence>
<dbReference type="RefSeq" id="WP_123251654.1">
    <property type="nucleotide sequence ID" value="NZ_RJLS01000040.1"/>
</dbReference>
<keyword evidence="2" id="KW-1185">Reference proteome</keyword>
<dbReference type="EMBL" id="RJLS01000040">
    <property type="protein sequence ID" value="RNM18963.1"/>
    <property type="molecule type" value="Genomic_DNA"/>
</dbReference>
<reference evidence="1 2" key="1">
    <citation type="submission" date="2018-11" db="EMBL/GenBank/DDBJ databases">
        <title>Characterization of surface water Dickeya isolates.</title>
        <authorList>
            <person name="Van Gijsegem F."/>
            <person name="Pedron J."/>
        </authorList>
    </citation>
    <scope>NUCLEOTIDE SEQUENCE [LARGE SCALE GENOMIC DNA]</scope>
    <source>
        <strain evidence="1 2">FVG10-MFV-A16</strain>
    </source>
</reference>
<accession>A0ABX9WNP4</accession>
<name>A0ABX9WNP4_9GAMM</name>
<comment type="caution">
    <text evidence="1">The sequence shown here is derived from an EMBL/GenBank/DDBJ whole genome shotgun (WGS) entry which is preliminary data.</text>
</comment>
<organism evidence="1 2">
    <name type="scientific">Dickeya undicola</name>
    <dbReference type="NCBI Taxonomy" id="1577887"/>
    <lineage>
        <taxon>Bacteria</taxon>
        <taxon>Pseudomonadati</taxon>
        <taxon>Pseudomonadota</taxon>
        <taxon>Gammaproteobacteria</taxon>
        <taxon>Enterobacterales</taxon>
        <taxon>Pectobacteriaceae</taxon>
        <taxon>Dickeya</taxon>
    </lineage>
</organism>
<evidence type="ECO:0000313" key="1">
    <source>
        <dbReference type="EMBL" id="RNM18963.1"/>
    </source>
</evidence>
<proteinExistence type="predicted"/>